<gene>
    <name evidence="6" type="ORF">ACFQSB_34640</name>
</gene>
<sequence>MTGDTHYDMEILAELAEGLLDGATAARVREHLAVCDPCGESLADLAAVREMLAGVPVPAMPMGVALRIDKALGAEAETRRSGGGLKLDEAPDWDRIMADSPWEAMPDSPWETAPEPPLTVGEPPLRAVPAMAAVEEPPRPSAPQVPEPQVPEPQEVVRLGVVADDGTVVPARRRRASRRRSWQLPAMASAAAAVVISVAGVSAGLLSATGTEGGAGKDSYALPAPTTTAPGAEPSKDVSTTGPTHPGRKYVIASSDFNYSDTVLRGPLNTYVGAYGPGSTGDESSDPAVMRCITRISEQVGDQLGLRKNPNPIGVDQAFYEGSEATVMAFWKNRLHNAVWVYVVDDNCRNMRPPSVSRWQ</sequence>
<feature type="compositionally biased region" description="Low complexity" evidence="3">
    <location>
        <begin position="221"/>
        <end position="230"/>
    </location>
</feature>
<organism evidence="6 7">
    <name type="scientific">Sphaerisporangium rhizosphaerae</name>
    <dbReference type="NCBI Taxonomy" id="2269375"/>
    <lineage>
        <taxon>Bacteria</taxon>
        <taxon>Bacillati</taxon>
        <taxon>Actinomycetota</taxon>
        <taxon>Actinomycetes</taxon>
        <taxon>Streptosporangiales</taxon>
        <taxon>Streptosporangiaceae</taxon>
        <taxon>Sphaerisporangium</taxon>
    </lineage>
</organism>
<keyword evidence="1" id="KW-0805">Transcription regulation</keyword>
<evidence type="ECO:0000256" key="4">
    <source>
        <dbReference type="SAM" id="Phobius"/>
    </source>
</evidence>
<evidence type="ECO:0000256" key="3">
    <source>
        <dbReference type="SAM" id="MobiDB-lite"/>
    </source>
</evidence>
<evidence type="ECO:0000259" key="5">
    <source>
        <dbReference type="Pfam" id="PF13490"/>
    </source>
</evidence>
<dbReference type="Gene3D" id="1.10.10.1320">
    <property type="entry name" value="Anti-sigma factor, zinc-finger domain"/>
    <property type="match status" value="1"/>
</dbReference>
<feature type="transmembrane region" description="Helical" evidence="4">
    <location>
        <begin position="182"/>
        <end position="206"/>
    </location>
</feature>
<feature type="region of interest" description="Disordered" evidence="3">
    <location>
        <begin position="212"/>
        <end position="247"/>
    </location>
</feature>
<proteinExistence type="predicted"/>
<keyword evidence="7" id="KW-1185">Reference proteome</keyword>
<reference evidence="7" key="1">
    <citation type="journal article" date="2019" name="Int. J. Syst. Evol. Microbiol.">
        <title>The Global Catalogue of Microorganisms (GCM) 10K type strain sequencing project: providing services to taxonomists for standard genome sequencing and annotation.</title>
        <authorList>
            <consortium name="The Broad Institute Genomics Platform"/>
            <consortium name="The Broad Institute Genome Sequencing Center for Infectious Disease"/>
            <person name="Wu L."/>
            <person name="Ma J."/>
        </authorList>
    </citation>
    <scope>NUCLEOTIDE SEQUENCE [LARGE SCALE GENOMIC DNA]</scope>
    <source>
        <strain evidence="7">CECT 7649</strain>
    </source>
</reference>
<dbReference type="Proteomes" id="UP001596496">
    <property type="component" value="Unassembled WGS sequence"/>
</dbReference>
<keyword evidence="2" id="KW-0804">Transcription</keyword>
<dbReference type="RefSeq" id="WP_380831087.1">
    <property type="nucleotide sequence ID" value="NZ_JBHTCG010000037.1"/>
</dbReference>
<comment type="caution">
    <text evidence="6">The sequence shown here is derived from an EMBL/GenBank/DDBJ whole genome shotgun (WGS) entry which is preliminary data.</text>
</comment>
<dbReference type="EMBL" id="JBHTCG010000037">
    <property type="protein sequence ID" value="MFC7387387.1"/>
    <property type="molecule type" value="Genomic_DNA"/>
</dbReference>
<evidence type="ECO:0000256" key="1">
    <source>
        <dbReference type="ARBA" id="ARBA00023015"/>
    </source>
</evidence>
<evidence type="ECO:0000313" key="7">
    <source>
        <dbReference type="Proteomes" id="UP001596496"/>
    </source>
</evidence>
<keyword evidence="4" id="KW-0472">Membrane</keyword>
<keyword evidence="4" id="KW-1133">Transmembrane helix</keyword>
<evidence type="ECO:0000256" key="2">
    <source>
        <dbReference type="ARBA" id="ARBA00023163"/>
    </source>
</evidence>
<dbReference type="InterPro" id="IPR027383">
    <property type="entry name" value="Znf_put"/>
</dbReference>
<evidence type="ECO:0000313" key="6">
    <source>
        <dbReference type="EMBL" id="MFC7387387.1"/>
    </source>
</evidence>
<keyword evidence="4" id="KW-0812">Transmembrane</keyword>
<accession>A0ABW2PEC8</accession>
<feature type="domain" description="Putative zinc-finger" evidence="5">
    <location>
        <begin position="12"/>
        <end position="38"/>
    </location>
</feature>
<dbReference type="InterPro" id="IPR041916">
    <property type="entry name" value="Anti_sigma_zinc_sf"/>
</dbReference>
<dbReference type="Pfam" id="PF13490">
    <property type="entry name" value="zf-HC2"/>
    <property type="match status" value="1"/>
</dbReference>
<name>A0ABW2PEC8_9ACTN</name>
<protein>
    <submittedName>
        <fullName evidence="6">Anti-sigma factor family protein</fullName>
    </submittedName>
</protein>